<reference evidence="2" key="1">
    <citation type="journal article" date="2020" name="bioRxiv">
        <title>Integrative omics analysis of Pseudomonas aeruginosa virus PA5oct highlights the molecular complexity of jumbo phages.</title>
        <authorList>
            <person name="Lood C."/>
            <person name="Danis-Wlodarczyk K."/>
            <person name="Blasdel B.G."/>
            <person name="Jang H.B."/>
            <person name="Vandenheuvel D."/>
            <person name="Briers Y."/>
            <person name="Noben J.-P."/>
            <person name="van Noort V."/>
            <person name="Drulis-Kawa Z."/>
            <person name="Lavigne R."/>
        </authorList>
    </citation>
    <scope>NUCLEOTIDE SEQUENCE [LARGE SCALE GENOMIC DNA]</scope>
</reference>
<protein>
    <submittedName>
        <fullName evidence="1">Uncharacterized protein</fullName>
    </submittedName>
</protein>
<evidence type="ECO:0000313" key="1">
    <source>
        <dbReference type="EMBL" id="QCG75938.1"/>
    </source>
</evidence>
<keyword evidence="2" id="KW-1185">Reference proteome</keyword>
<name>A0A4Y5JT67_9CAUD</name>
<evidence type="ECO:0000313" key="2">
    <source>
        <dbReference type="Proteomes" id="UP000316733"/>
    </source>
</evidence>
<organism evidence="1 2">
    <name type="scientific">Pseudomonas phage vB_PaeM_PA5oct</name>
    <dbReference type="NCBI Taxonomy" id="2163605"/>
    <lineage>
        <taxon>Viruses</taxon>
        <taxon>Duplodnaviria</taxon>
        <taxon>Heunggongvirae</taxon>
        <taxon>Uroviricota</taxon>
        <taxon>Caudoviricetes</taxon>
        <taxon>Arenbergviridae</taxon>
        <taxon>Wroclawvirus</taxon>
        <taxon>Wroclawvirus PA5oct</taxon>
    </lineage>
</organism>
<accession>A0A4Y5JT67</accession>
<dbReference type="Proteomes" id="UP000316733">
    <property type="component" value="Segment"/>
</dbReference>
<dbReference type="EMBL" id="MK797984">
    <property type="protein sequence ID" value="QCG75938.1"/>
    <property type="molecule type" value="Genomic_DNA"/>
</dbReference>
<gene>
    <name evidence="1" type="ORF">EST35_0055</name>
</gene>
<proteinExistence type="predicted"/>
<sequence length="178" mass="20238">MSIDWSKAPEGATHYQPESRGFHAAWFRLQGGKAREMWVVRPSRVLEHIIDPTVFDESMQNLIARPVEPATWNGQGLPPVGLMVEWKAGLDHDWQRVTVLAYANGDAWFQPEDGPSFIVGNPANFRRIRTPEQLAAEEREKAINQMISDAGYVDPKIGTFVAMRNLYDAGYRRREEGK</sequence>